<evidence type="ECO:0000259" key="1">
    <source>
        <dbReference type="Pfam" id="PF17863"/>
    </source>
</evidence>
<organism evidence="2 3">
    <name type="scientific">Mycobacteroides chelonae</name>
    <name type="common">Mycobacterium chelonae</name>
    <dbReference type="NCBI Taxonomy" id="1774"/>
    <lineage>
        <taxon>Bacteria</taxon>
        <taxon>Bacillati</taxon>
        <taxon>Actinomycetota</taxon>
        <taxon>Actinomycetes</taxon>
        <taxon>Mycobacteriales</taxon>
        <taxon>Mycobacteriaceae</taxon>
        <taxon>Mycobacteroides</taxon>
    </lineage>
</organism>
<gene>
    <name evidence="2" type="ORF">BKG84_28955</name>
</gene>
<dbReference type="AlphaFoldDB" id="A0A1S1M136"/>
<dbReference type="InterPro" id="IPR050764">
    <property type="entry name" value="CbbQ/NirQ/NorQ/GpvN"/>
</dbReference>
<dbReference type="InterPro" id="IPR041628">
    <property type="entry name" value="ChlI/MoxR_AAA_lid"/>
</dbReference>
<sequence>MLRYIVALAAATRTHSHVEVGASPRTELDLVQMSRARAMLLGRDFVIPEDVKALAVPAVAHRISLRPEMWVRRITGAHVVDELLHRLPVPRASG</sequence>
<feature type="domain" description="ChlI/MoxR AAA lid" evidence="1">
    <location>
        <begin position="11"/>
        <end position="79"/>
    </location>
</feature>
<evidence type="ECO:0000313" key="2">
    <source>
        <dbReference type="EMBL" id="OHU72635.1"/>
    </source>
</evidence>
<dbReference type="Pfam" id="PF17863">
    <property type="entry name" value="AAA_lid_2"/>
    <property type="match status" value="1"/>
</dbReference>
<dbReference type="PANTHER" id="PTHR42759">
    <property type="entry name" value="MOXR FAMILY PROTEIN"/>
    <property type="match status" value="1"/>
</dbReference>
<dbReference type="Proteomes" id="UP000179441">
    <property type="component" value="Unassembled WGS sequence"/>
</dbReference>
<comment type="caution">
    <text evidence="2">The sequence shown here is derived from an EMBL/GenBank/DDBJ whole genome shotgun (WGS) entry which is preliminary data.</text>
</comment>
<keyword evidence="3" id="KW-1185">Reference proteome</keyword>
<evidence type="ECO:0000313" key="3">
    <source>
        <dbReference type="Proteomes" id="UP000179441"/>
    </source>
</evidence>
<name>A0A1S1M136_MYCCH</name>
<dbReference type="EMBL" id="MLIS01000436">
    <property type="protein sequence ID" value="OHU72635.1"/>
    <property type="molecule type" value="Genomic_DNA"/>
</dbReference>
<accession>A0A1S1M136</accession>
<dbReference type="Gene3D" id="1.10.8.80">
    <property type="entry name" value="Magnesium chelatase subunit I, C-Terminal domain"/>
    <property type="match status" value="1"/>
</dbReference>
<proteinExistence type="predicted"/>
<dbReference type="PANTHER" id="PTHR42759:SF5">
    <property type="entry name" value="METHANOL DEHYDROGENASE REGULATOR"/>
    <property type="match status" value="1"/>
</dbReference>
<protein>
    <recommendedName>
        <fullName evidence="1">ChlI/MoxR AAA lid domain-containing protein</fullName>
    </recommendedName>
</protein>
<reference evidence="2 3" key="1">
    <citation type="submission" date="2016-10" db="EMBL/GenBank/DDBJ databases">
        <title>Evaluation of Human, Veterinary and Environmental Mycobacterium chelonae Isolates by Core Genome Phylogenomic Analysis, Targeted Gene Comparison, and Anti-microbial Susceptibility Patterns: A Tale of Mistaken Identities.</title>
        <authorList>
            <person name="Fogelson S.B."/>
            <person name="Camus A.C."/>
            <person name="Lorenz W."/>
            <person name="Vasireddy R."/>
            <person name="Vasireddy S."/>
            <person name="Smith T."/>
            <person name="Brown-Elliott B.A."/>
            <person name="Wallace R.J.Jr."/>
            <person name="Hasan N.A."/>
            <person name="Reischl U."/>
            <person name="Sanchez S."/>
        </authorList>
    </citation>
    <scope>NUCLEOTIDE SEQUENCE [LARGE SCALE GENOMIC DNA]</scope>
    <source>
        <strain evidence="2 3">15518</strain>
    </source>
</reference>